<dbReference type="EMBL" id="SMMG02000005">
    <property type="protein sequence ID" value="KAA3473968.1"/>
    <property type="molecule type" value="Genomic_DNA"/>
</dbReference>
<evidence type="ECO:0000256" key="6">
    <source>
        <dbReference type="ARBA" id="ARBA00022918"/>
    </source>
</evidence>
<protein>
    <submittedName>
        <fullName evidence="8">Integrase</fullName>
    </submittedName>
</protein>
<keyword evidence="2" id="KW-0548">Nucleotidyltransferase</keyword>
<keyword evidence="5" id="KW-0378">Hydrolase</keyword>
<reference evidence="9" key="1">
    <citation type="journal article" date="2019" name="Plant Biotechnol. J.">
        <title>Genome sequencing of the Australian wild diploid species Gossypium australe highlights disease resistance and delayed gland morphogenesis.</title>
        <authorList>
            <person name="Cai Y."/>
            <person name="Cai X."/>
            <person name="Wang Q."/>
            <person name="Wang P."/>
            <person name="Zhang Y."/>
            <person name="Cai C."/>
            <person name="Xu Y."/>
            <person name="Wang K."/>
            <person name="Zhou Z."/>
            <person name="Wang C."/>
            <person name="Geng S."/>
            <person name="Li B."/>
            <person name="Dong Q."/>
            <person name="Hou Y."/>
            <person name="Wang H."/>
            <person name="Ai P."/>
            <person name="Liu Z."/>
            <person name="Yi F."/>
            <person name="Sun M."/>
            <person name="An G."/>
            <person name="Cheng J."/>
            <person name="Zhang Y."/>
            <person name="Shi Q."/>
            <person name="Xie Y."/>
            <person name="Shi X."/>
            <person name="Chang Y."/>
            <person name="Huang F."/>
            <person name="Chen Y."/>
            <person name="Hong S."/>
            <person name="Mi L."/>
            <person name="Sun Q."/>
            <person name="Zhang L."/>
            <person name="Zhou B."/>
            <person name="Peng R."/>
            <person name="Zhang X."/>
            <person name="Liu F."/>
        </authorList>
    </citation>
    <scope>NUCLEOTIDE SEQUENCE [LARGE SCALE GENOMIC DNA]</scope>
    <source>
        <strain evidence="9">cv. PA1801</strain>
    </source>
</reference>
<dbReference type="Proteomes" id="UP000325315">
    <property type="component" value="Unassembled WGS sequence"/>
</dbReference>
<evidence type="ECO:0000313" key="8">
    <source>
        <dbReference type="EMBL" id="KAA3473968.1"/>
    </source>
</evidence>
<dbReference type="SUPFAM" id="SSF56672">
    <property type="entry name" value="DNA/RNA polymerases"/>
    <property type="match status" value="1"/>
</dbReference>
<keyword evidence="6" id="KW-0695">RNA-directed DNA polymerase</keyword>
<dbReference type="AlphaFoldDB" id="A0A5B6VYJ5"/>
<dbReference type="GO" id="GO:0004519">
    <property type="term" value="F:endonuclease activity"/>
    <property type="evidence" value="ECO:0007669"/>
    <property type="project" value="UniProtKB-KW"/>
</dbReference>
<evidence type="ECO:0000256" key="4">
    <source>
        <dbReference type="ARBA" id="ARBA00022759"/>
    </source>
</evidence>
<evidence type="ECO:0000256" key="1">
    <source>
        <dbReference type="ARBA" id="ARBA00022679"/>
    </source>
</evidence>
<organism evidence="8 9">
    <name type="scientific">Gossypium australe</name>
    <dbReference type="NCBI Taxonomy" id="47621"/>
    <lineage>
        <taxon>Eukaryota</taxon>
        <taxon>Viridiplantae</taxon>
        <taxon>Streptophyta</taxon>
        <taxon>Embryophyta</taxon>
        <taxon>Tracheophyta</taxon>
        <taxon>Spermatophyta</taxon>
        <taxon>Magnoliopsida</taxon>
        <taxon>eudicotyledons</taxon>
        <taxon>Gunneridae</taxon>
        <taxon>Pentapetalae</taxon>
        <taxon>rosids</taxon>
        <taxon>malvids</taxon>
        <taxon>Malvales</taxon>
        <taxon>Malvaceae</taxon>
        <taxon>Malvoideae</taxon>
        <taxon>Gossypium</taxon>
    </lineage>
</organism>
<proteinExistence type="predicted"/>
<feature type="domain" description="Reverse transcriptase RNase H-like" evidence="7">
    <location>
        <begin position="4"/>
        <end position="65"/>
    </location>
</feature>
<dbReference type="GO" id="GO:0003964">
    <property type="term" value="F:RNA-directed DNA polymerase activity"/>
    <property type="evidence" value="ECO:0007669"/>
    <property type="project" value="UniProtKB-KW"/>
</dbReference>
<comment type="caution">
    <text evidence="8">The sequence shown here is derived from an EMBL/GenBank/DDBJ whole genome shotgun (WGS) entry which is preliminary data.</text>
</comment>
<evidence type="ECO:0000256" key="5">
    <source>
        <dbReference type="ARBA" id="ARBA00022801"/>
    </source>
</evidence>
<name>A0A5B6VYJ5_9ROSI</name>
<dbReference type="PANTHER" id="PTHR34072">
    <property type="entry name" value="ENZYMATIC POLYPROTEIN-RELATED"/>
    <property type="match status" value="1"/>
</dbReference>
<evidence type="ECO:0000256" key="3">
    <source>
        <dbReference type="ARBA" id="ARBA00022722"/>
    </source>
</evidence>
<dbReference type="InterPro" id="IPR041373">
    <property type="entry name" value="RT_RNaseH"/>
</dbReference>
<keyword evidence="1" id="KW-0808">Transferase</keyword>
<dbReference type="GO" id="GO:0016787">
    <property type="term" value="F:hydrolase activity"/>
    <property type="evidence" value="ECO:0007669"/>
    <property type="project" value="UniProtKB-KW"/>
</dbReference>
<dbReference type="Pfam" id="PF17917">
    <property type="entry name" value="RT_RNaseH"/>
    <property type="match status" value="1"/>
</dbReference>
<evidence type="ECO:0000259" key="7">
    <source>
        <dbReference type="Pfam" id="PF17917"/>
    </source>
</evidence>
<accession>A0A5B6VYJ5</accession>
<sequence length="155" mass="18896">MVWVLKPHEKNYSTHDLELAEIVFALKIWRHYLSGEKCHIYTNHKSLEYLITQKELNLRQQRWLELNSLSSEKSEHRYFYIRFVRLKKFDNELQAKRAQCESTSNFEFQIGSDDCLMFYDRIYVPRNSELIQEILNEEHIVVYQCIWEARKCITI</sequence>
<keyword evidence="4" id="KW-0255">Endonuclease</keyword>
<keyword evidence="9" id="KW-1185">Reference proteome</keyword>
<evidence type="ECO:0000313" key="9">
    <source>
        <dbReference type="Proteomes" id="UP000325315"/>
    </source>
</evidence>
<dbReference type="OrthoDB" id="1430787at2759"/>
<evidence type="ECO:0000256" key="2">
    <source>
        <dbReference type="ARBA" id="ARBA00022695"/>
    </source>
</evidence>
<gene>
    <name evidence="8" type="ORF">EPI10_024303</name>
</gene>
<keyword evidence="3" id="KW-0540">Nuclease</keyword>
<dbReference type="InterPro" id="IPR043502">
    <property type="entry name" value="DNA/RNA_pol_sf"/>
</dbReference>
<dbReference type="PANTHER" id="PTHR34072:SF52">
    <property type="entry name" value="RIBONUCLEASE H"/>
    <property type="match status" value="1"/>
</dbReference>